<reference evidence="4" key="1">
    <citation type="submission" date="2016-11" db="UniProtKB">
        <authorList>
            <consortium name="WormBaseParasite"/>
        </authorList>
    </citation>
    <scope>IDENTIFICATION</scope>
</reference>
<feature type="compositionally biased region" description="Basic residues" evidence="1">
    <location>
        <begin position="197"/>
        <end position="211"/>
    </location>
</feature>
<feature type="transmembrane region" description="Helical" evidence="2">
    <location>
        <begin position="6"/>
        <end position="26"/>
    </location>
</feature>
<feature type="region of interest" description="Disordered" evidence="1">
    <location>
        <begin position="197"/>
        <end position="235"/>
    </location>
</feature>
<accession>A0A1I8F9G5</accession>
<sequence length="396" mass="43647">ITRSPYVHAGISTGSLCLILLAFIGLSMSETGILISNPAIKSTTRVPSVKKKKLSKQIRPELKKCRRSATAATAPAQQPPGEIRQLSGEGLVVASVDLLAPEPVRPRATDECRPVPDDQRAAVRVRNFLGEEPAIMMPVPLSWSSGQDGEQKYLRDMAATIPEFLKRNLEFDFARLAVQGHAVSLLRVEFGSASLHHPRPSARRMWRRPRTTRPEARSPATSSATGTAATTRSSGWRRTGHVKECRYCHSAVPWHALSQHEDECRSIMYGTTPTSTAQMSTGFSSDLMQQLAELDAKISQVYSAASASLFTTPAIWASAQLLMLNEGVNKLTILRQKLYFVKGKIMRSNQLNVLAYPASDLYMTGGEKESLTDLLRLILDQRFDLDEKLRSTLGST</sequence>
<evidence type="ECO:0000313" key="3">
    <source>
        <dbReference type="Proteomes" id="UP000095280"/>
    </source>
</evidence>
<dbReference type="AlphaFoldDB" id="A0A1I8F9G5"/>
<evidence type="ECO:0000256" key="1">
    <source>
        <dbReference type="SAM" id="MobiDB-lite"/>
    </source>
</evidence>
<keyword evidence="2" id="KW-0812">Transmembrane</keyword>
<feature type="region of interest" description="Disordered" evidence="1">
    <location>
        <begin position="64"/>
        <end position="83"/>
    </location>
</feature>
<name>A0A1I8F9G5_9PLAT</name>
<feature type="compositionally biased region" description="Low complexity" evidence="1">
    <location>
        <begin position="217"/>
        <end position="234"/>
    </location>
</feature>
<keyword evidence="3" id="KW-1185">Reference proteome</keyword>
<dbReference type="Proteomes" id="UP000095280">
    <property type="component" value="Unplaced"/>
</dbReference>
<proteinExistence type="predicted"/>
<evidence type="ECO:0000313" key="4">
    <source>
        <dbReference type="WBParaSite" id="maker-unitig_25626-snap-gene-0.2-mRNA-1"/>
    </source>
</evidence>
<feature type="compositionally biased region" description="Low complexity" evidence="1">
    <location>
        <begin position="69"/>
        <end position="80"/>
    </location>
</feature>
<protein>
    <submittedName>
        <fullName evidence="4">MYND-type domain-containing protein</fullName>
    </submittedName>
</protein>
<evidence type="ECO:0000256" key="2">
    <source>
        <dbReference type="SAM" id="Phobius"/>
    </source>
</evidence>
<keyword evidence="2" id="KW-1133">Transmembrane helix</keyword>
<dbReference type="WBParaSite" id="maker-unitig_25626-snap-gene-0.2-mRNA-1">
    <property type="protein sequence ID" value="maker-unitig_25626-snap-gene-0.2-mRNA-1"/>
    <property type="gene ID" value="maker-unitig_25626-snap-gene-0.2"/>
</dbReference>
<organism evidence="3 4">
    <name type="scientific">Macrostomum lignano</name>
    <dbReference type="NCBI Taxonomy" id="282301"/>
    <lineage>
        <taxon>Eukaryota</taxon>
        <taxon>Metazoa</taxon>
        <taxon>Spiralia</taxon>
        <taxon>Lophotrochozoa</taxon>
        <taxon>Platyhelminthes</taxon>
        <taxon>Rhabditophora</taxon>
        <taxon>Macrostomorpha</taxon>
        <taxon>Macrostomida</taxon>
        <taxon>Macrostomidae</taxon>
        <taxon>Macrostomum</taxon>
    </lineage>
</organism>
<keyword evidence="2" id="KW-0472">Membrane</keyword>